<dbReference type="EMBL" id="ABXW01000045">
    <property type="protein sequence ID" value="EEB46266.1"/>
    <property type="molecule type" value="Genomic_DNA"/>
</dbReference>
<dbReference type="AlphaFoldDB" id="B6XEE4"/>
<reference evidence="1 2" key="2">
    <citation type="submission" date="2008-10" db="EMBL/GenBank/DDBJ databases">
        <authorList>
            <person name="Fulton L."/>
            <person name="Clifton S."/>
            <person name="Fulton B."/>
            <person name="Xu J."/>
            <person name="Minx P."/>
            <person name="Pepin K.H."/>
            <person name="Johnson M."/>
            <person name="Bhonagiri V."/>
            <person name="Nash W.E."/>
            <person name="Mardis E.R."/>
            <person name="Wilson R.K."/>
        </authorList>
    </citation>
    <scope>NUCLEOTIDE SEQUENCE [LARGE SCALE GENOMIC DNA]</scope>
    <source>
        <strain evidence="1 2">DSM 30120</strain>
    </source>
</reference>
<sequence length="64" mass="7167">MDGVFSKTKLNSAELSHVVLTNLFSVFVKLDFIGMMDHDKFIPKLFLGLNMFGISDNRISDGTN</sequence>
<organism evidence="1 2">
    <name type="scientific">Providencia alcalifaciens DSM 30120</name>
    <dbReference type="NCBI Taxonomy" id="520999"/>
    <lineage>
        <taxon>Bacteria</taxon>
        <taxon>Pseudomonadati</taxon>
        <taxon>Pseudomonadota</taxon>
        <taxon>Gammaproteobacteria</taxon>
        <taxon>Enterobacterales</taxon>
        <taxon>Morganellaceae</taxon>
        <taxon>Providencia</taxon>
    </lineage>
</organism>
<dbReference type="Proteomes" id="UP000003729">
    <property type="component" value="Unassembled WGS sequence"/>
</dbReference>
<proteinExistence type="predicted"/>
<comment type="caution">
    <text evidence="1">The sequence shown here is derived from an EMBL/GenBank/DDBJ whole genome shotgun (WGS) entry which is preliminary data.</text>
</comment>
<accession>B6XEE4</accession>
<reference evidence="1 2" key="1">
    <citation type="submission" date="2008-10" db="EMBL/GenBank/DDBJ databases">
        <title>Draft genome sequence of Providencia alcalifaciens (DSM 30120).</title>
        <authorList>
            <person name="Sudarsanam P."/>
            <person name="Ley R."/>
            <person name="Guruge J."/>
            <person name="Turnbaugh P.J."/>
            <person name="Mahowald M."/>
            <person name="Liep D."/>
            <person name="Gordon J."/>
        </authorList>
    </citation>
    <scope>NUCLEOTIDE SEQUENCE [LARGE SCALE GENOMIC DNA]</scope>
    <source>
        <strain evidence="1 2">DSM 30120</strain>
    </source>
</reference>
<protein>
    <submittedName>
        <fullName evidence="1">Uncharacterized protein</fullName>
    </submittedName>
</protein>
<evidence type="ECO:0000313" key="1">
    <source>
        <dbReference type="EMBL" id="EEB46266.1"/>
    </source>
</evidence>
<name>B6XEE4_9GAMM</name>
<gene>
    <name evidence="1" type="ORF">PROVALCAL_01723</name>
</gene>
<evidence type="ECO:0000313" key="2">
    <source>
        <dbReference type="Proteomes" id="UP000003729"/>
    </source>
</evidence>